<accession>A0A8J5IU29</accession>
<protein>
    <submittedName>
        <fullName evidence="1">Uncharacterized protein</fullName>
    </submittedName>
</protein>
<gene>
    <name evidence="1" type="ORF">JG688_00015060</name>
</gene>
<dbReference type="EMBL" id="JAENGY010001551">
    <property type="protein sequence ID" value="KAG6948494.1"/>
    <property type="molecule type" value="Genomic_DNA"/>
</dbReference>
<reference evidence="1" key="1">
    <citation type="submission" date="2021-01" db="EMBL/GenBank/DDBJ databases">
        <title>Phytophthora aleatoria, a newly-described species from Pinus radiata is distinct from Phytophthora cactorum isolates based on comparative genomics.</title>
        <authorList>
            <person name="Mcdougal R."/>
            <person name="Panda P."/>
            <person name="Williams N."/>
            <person name="Studholme D.J."/>
        </authorList>
    </citation>
    <scope>NUCLEOTIDE SEQUENCE</scope>
    <source>
        <strain evidence="1">NZFS 4037</strain>
    </source>
</reference>
<name>A0A8J5IU29_9STRA</name>
<evidence type="ECO:0000313" key="2">
    <source>
        <dbReference type="Proteomes" id="UP000709295"/>
    </source>
</evidence>
<keyword evidence="2" id="KW-1185">Reference proteome</keyword>
<organism evidence="1 2">
    <name type="scientific">Phytophthora aleatoria</name>
    <dbReference type="NCBI Taxonomy" id="2496075"/>
    <lineage>
        <taxon>Eukaryota</taxon>
        <taxon>Sar</taxon>
        <taxon>Stramenopiles</taxon>
        <taxon>Oomycota</taxon>
        <taxon>Peronosporomycetes</taxon>
        <taxon>Peronosporales</taxon>
        <taxon>Peronosporaceae</taxon>
        <taxon>Phytophthora</taxon>
    </lineage>
</organism>
<dbReference type="AlphaFoldDB" id="A0A8J5IU29"/>
<proteinExistence type="predicted"/>
<comment type="caution">
    <text evidence="1">The sequence shown here is derived from an EMBL/GenBank/DDBJ whole genome shotgun (WGS) entry which is preliminary data.</text>
</comment>
<evidence type="ECO:0000313" key="1">
    <source>
        <dbReference type="EMBL" id="KAG6948494.1"/>
    </source>
</evidence>
<sequence length="180" mass="20507">MPPSRLVKSMAEKKEVVTWIEKHGETPTKAADHFQNERDWKVSAVQIRYWWKHKESIKNAPVSNLRLMGAGAKPWLAEVEDMIFDQVLFLRTGDEARDISRELAARAKQGTGDFSMDADRAPASGSDTGSRYSNLLERYHLYDCCGAFNPLGDDEMRSWFACRRGTDSDPEFARQSVDFV</sequence>
<dbReference type="Proteomes" id="UP000709295">
    <property type="component" value="Unassembled WGS sequence"/>
</dbReference>